<accession>A0A4Z1P710</accession>
<protein>
    <submittedName>
        <fullName evidence="1">Uncharacterized protein</fullName>
    </submittedName>
</protein>
<reference evidence="1 2" key="1">
    <citation type="submission" date="2019-04" db="EMBL/GenBank/DDBJ databases">
        <title>High contiguity whole genome sequence and gene annotation resource for two Venturia nashicola isolates.</title>
        <authorList>
            <person name="Prokchorchik M."/>
            <person name="Won K."/>
            <person name="Lee Y."/>
            <person name="Choi E.D."/>
            <person name="Segonzac C."/>
            <person name="Sohn K.H."/>
        </authorList>
    </citation>
    <scope>NUCLEOTIDE SEQUENCE [LARGE SCALE GENOMIC DNA]</scope>
    <source>
        <strain evidence="1 2">PRI2</strain>
    </source>
</reference>
<gene>
    <name evidence="1" type="ORF">E6O75_ATG10478</name>
</gene>
<sequence length="89" mass="10043">MKLYDAANRAGDPVCWSLVTRREYLSSQREKDGKEDVQGIALDKVEVNYALTKIHPESVAWGYRQLAVLGQLRVSIFAARPQRSPPSQI</sequence>
<dbReference type="AlphaFoldDB" id="A0A4Z1P710"/>
<keyword evidence="2" id="KW-1185">Reference proteome</keyword>
<organism evidence="1 2">
    <name type="scientific">Venturia nashicola</name>
    <dbReference type="NCBI Taxonomy" id="86259"/>
    <lineage>
        <taxon>Eukaryota</taxon>
        <taxon>Fungi</taxon>
        <taxon>Dikarya</taxon>
        <taxon>Ascomycota</taxon>
        <taxon>Pezizomycotina</taxon>
        <taxon>Dothideomycetes</taxon>
        <taxon>Pleosporomycetidae</taxon>
        <taxon>Venturiales</taxon>
        <taxon>Venturiaceae</taxon>
        <taxon>Venturia</taxon>
    </lineage>
</organism>
<evidence type="ECO:0000313" key="1">
    <source>
        <dbReference type="EMBL" id="TID17833.1"/>
    </source>
</evidence>
<name>A0A4Z1P710_9PEZI</name>
<dbReference type="Proteomes" id="UP000298493">
    <property type="component" value="Unassembled WGS sequence"/>
</dbReference>
<comment type="caution">
    <text evidence="1">The sequence shown here is derived from an EMBL/GenBank/DDBJ whole genome shotgun (WGS) entry which is preliminary data.</text>
</comment>
<dbReference type="EMBL" id="SNSC02000015">
    <property type="protein sequence ID" value="TID17833.1"/>
    <property type="molecule type" value="Genomic_DNA"/>
</dbReference>
<proteinExistence type="predicted"/>
<evidence type="ECO:0000313" key="2">
    <source>
        <dbReference type="Proteomes" id="UP000298493"/>
    </source>
</evidence>